<dbReference type="EMBL" id="CP132942">
    <property type="protein sequence ID" value="XCB31106.1"/>
    <property type="molecule type" value="Genomic_DNA"/>
</dbReference>
<dbReference type="AlphaFoldDB" id="A0AAU7ZJY3"/>
<proteinExistence type="predicted"/>
<sequence>MELETLKKFEPMLDQVVEYFCRMSGTKSYEEAIAVLREQVRDKSTSPAAWLHRVAREVYPTSEPDSVDPAQYYEILGMIDSREKYSTVFASLPEEAVPEIEIFFKFLLKEFLPAQRLAAQGLTKALPQRRTGGRKSKMPSEATCRKICAEIIELHAKSVLIGDAQRRAVKKWKIPLRSIQKIWAKRGELGLSS</sequence>
<reference evidence="1" key="2">
    <citation type="journal article" date="2024" name="Environ. Microbiol.">
        <title>Genome analysis and description of Tunturibacter gen. nov. expands the diversity of Terriglobia in tundra soils.</title>
        <authorList>
            <person name="Messyasz A."/>
            <person name="Mannisto M.K."/>
            <person name="Kerkhof L.J."/>
            <person name="Haggblom M.M."/>
        </authorList>
    </citation>
    <scope>NUCLEOTIDE SEQUENCE</scope>
    <source>
        <strain evidence="1">X5P6</strain>
    </source>
</reference>
<dbReference type="RefSeq" id="WP_353061948.1">
    <property type="nucleotide sequence ID" value="NZ_CP132942.1"/>
</dbReference>
<protein>
    <submittedName>
        <fullName evidence="1">Uncharacterized protein</fullName>
    </submittedName>
</protein>
<reference evidence="1" key="1">
    <citation type="submission" date="2023-08" db="EMBL/GenBank/DDBJ databases">
        <authorList>
            <person name="Messyasz A."/>
            <person name="Mannisto M.K."/>
            <person name="Kerkhof L.J."/>
            <person name="Haggblom M."/>
        </authorList>
    </citation>
    <scope>NUCLEOTIDE SEQUENCE</scope>
    <source>
        <strain evidence="1">X5P6</strain>
    </source>
</reference>
<accession>A0AAU7ZJY3</accession>
<evidence type="ECO:0000313" key="1">
    <source>
        <dbReference type="EMBL" id="XCB31106.1"/>
    </source>
</evidence>
<gene>
    <name evidence="1" type="ORF">RBB77_11590</name>
</gene>
<organism evidence="1">
    <name type="scientific">Tunturiibacter psychrotolerans</name>
    <dbReference type="NCBI Taxonomy" id="3069686"/>
    <lineage>
        <taxon>Bacteria</taxon>
        <taxon>Pseudomonadati</taxon>
        <taxon>Acidobacteriota</taxon>
        <taxon>Terriglobia</taxon>
        <taxon>Terriglobales</taxon>
        <taxon>Acidobacteriaceae</taxon>
        <taxon>Tunturiibacter</taxon>
    </lineage>
</organism>
<name>A0AAU7ZJY3_9BACT</name>
<dbReference type="KEGG" id="tpsc:RBB77_11590"/>